<evidence type="ECO:0000256" key="1">
    <source>
        <dbReference type="SAM" id="MobiDB-lite"/>
    </source>
</evidence>
<proteinExistence type="predicted"/>
<reference evidence="2" key="2">
    <citation type="submission" date="2020-05" db="UniProtKB">
        <authorList>
            <consortium name="EnsemblMetazoa"/>
        </authorList>
    </citation>
    <scope>IDENTIFICATION</scope>
    <source>
        <strain evidence="2">A-37</strain>
    </source>
</reference>
<dbReference type="AlphaFoldDB" id="A0A182MAW5"/>
<protein>
    <submittedName>
        <fullName evidence="2">Uncharacterized protein</fullName>
    </submittedName>
</protein>
<reference evidence="3" key="1">
    <citation type="submission" date="2013-09" db="EMBL/GenBank/DDBJ databases">
        <title>The Genome Sequence of Anopheles culicifacies species A.</title>
        <authorList>
            <consortium name="The Broad Institute Genomics Platform"/>
            <person name="Neafsey D.E."/>
            <person name="Besansky N."/>
            <person name="Howell P."/>
            <person name="Walton C."/>
            <person name="Young S.K."/>
            <person name="Zeng Q."/>
            <person name="Gargeya S."/>
            <person name="Fitzgerald M."/>
            <person name="Haas B."/>
            <person name="Abouelleil A."/>
            <person name="Allen A.W."/>
            <person name="Alvarado L."/>
            <person name="Arachchi H.M."/>
            <person name="Berlin A.M."/>
            <person name="Chapman S.B."/>
            <person name="Gainer-Dewar J."/>
            <person name="Goldberg J."/>
            <person name="Griggs A."/>
            <person name="Gujja S."/>
            <person name="Hansen M."/>
            <person name="Howarth C."/>
            <person name="Imamovic A."/>
            <person name="Ireland A."/>
            <person name="Larimer J."/>
            <person name="McCowan C."/>
            <person name="Murphy C."/>
            <person name="Pearson M."/>
            <person name="Poon T.W."/>
            <person name="Priest M."/>
            <person name="Roberts A."/>
            <person name="Saif S."/>
            <person name="Shea T."/>
            <person name="Sisk P."/>
            <person name="Sykes S."/>
            <person name="Wortman J."/>
            <person name="Nusbaum C."/>
            <person name="Birren B."/>
        </authorList>
    </citation>
    <scope>NUCLEOTIDE SEQUENCE [LARGE SCALE GENOMIC DNA]</scope>
    <source>
        <strain evidence="3">A-37</strain>
    </source>
</reference>
<dbReference type="EnsemblMetazoa" id="ACUA013796-RA">
    <property type="protein sequence ID" value="ACUA013796-PA"/>
    <property type="gene ID" value="ACUA013796"/>
</dbReference>
<dbReference type="Proteomes" id="UP000075883">
    <property type="component" value="Unassembled WGS sequence"/>
</dbReference>
<evidence type="ECO:0000313" key="2">
    <source>
        <dbReference type="EnsemblMetazoa" id="ACUA013796-PA"/>
    </source>
</evidence>
<dbReference type="VEuPathDB" id="VectorBase:ACUA013796"/>
<keyword evidence="3" id="KW-1185">Reference proteome</keyword>
<dbReference type="EMBL" id="AXCM01008073">
    <property type="status" value="NOT_ANNOTATED_CDS"/>
    <property type="molecule type" value="Genomic_DNA"/>
</dbReference>
<feature type="compositionally biased region" description="Polar residues" evidence="1">
    <location>
        <begin position="57"/>
        <end position="68"/>
    </location>
</feature>
<organism evidence="2 3">
    <name type="scientific">Anopheles culicifacies</name>
    <dbReference type="NCBI Taxonomy" id="139723"/>
    <lineage>
        <taxon>Eukaryota</taxon>
        <taxon>Metazoa</taxon>
        <taxon>Ecdysozoa</taxon>
        <taxon>Arthropoda</taxon>
        <taxon>Hexapoda</taxon>
        <taxon>Insecta</taxon>
        <taxon>Pterygota</taxon>
        <taxon>Neoptera</taxon>
        <taxon>Endopterygota</taxon>
        <taxon>Diptera</taxon>
        <taxon>Nematocera</taxon>
        <taxon>Culicoidea</taxon>
        <taxon>Culicidae</taxon>
        <taxon>Anophelinae</taxon>
        <taxon>Anopheles</taxon>
        <taxon>culicifacies species complex</taxon>
    </lineage>
</organism>
<accession>A0A182MAW5</accession>
<sequence>MCPSEVRKNHVGWGWGIGRMGAQAYRLPSRHVMPMPEDDCRPKTFRVSGTGSFGSGVHSQKGNSANQHEGSRMNLLPQNGDSQSCIGRTVDQGGFFRTPFRISLAPLSNHQTSQAAFCAVGNPRQLQDTTSNINRFIKVEYIAGRLY</sequence>
<evidence type="ECO:0000313" key="3">
    <source>
        <dbReference type="Proteomes" id="UP000075883"/>
    </source>
</evidence>
<name>A0A182MAW5_9DIPT</name>
<feature type="region of interest" description="Disordered" evidence="1">
    <location>
        <begin position="51"/>
        <end position="80"/>
    </location>
</feature>